<name>A0A9P7A318_9AGAM</name>
<organism evidence="1 2">
    <name type="scientific">Suillus placidus</name>
    <dbReference type="NCBI Taxonomy" id="48579"/>
    <lineage>
        <taxon>Eukaryota</taxon>
        <taxon>Fungi</taxon>
        <taxon>Dikarya</taxon>
        <taxon>Basidiomycota</taxon>
        <taxon>Agaricomycotina</taxon>
        <taxon>Agaricomycetes</taxon>
        <taxon>Agaricomycetidae</taxon>
        <taxon>Boletales</taxon>
        <taxon>Suillineae</taxon>
        <taxon>Suillaceae</taxon>
        <taxon>Suillus</taxon>
    </lineage>
</organism>
<reference evidence="1" key="1">
    <citation type="journal article" date="2020" name="New Phytol.">
        <title>Comparative genomics reveals dynamic genome evolution in host specialist ectomycorrhizal fungi.</title>
        <authorList>
            <person name="Lofgren L.A."/>
            <person name="Nguyen N.H."/>
            <person name="Vilgalys R."/>
            <person name="Ruytinx J."/>
            <person name="Liao H.L."/>
            <person name="Branco S."/>
            <person name="Kuo A."/>
            <person name="LaButti K."/>
            <person name="Lipzen A."/>
            <person name="Andreopoulos W."/>
            <person name="Pangilinan J."/>
            <person name="Riley R."/>
            <person name="Hundley H."/>
            <person name="Na H."/>
            <person name="Barry K."/>
            <person name="Grigoriev I.V."/>
            <person name="Stajich J.E."/>
            <person name="Kennedy P.G."/>
        </authorList>
    </citation>
    <scope>NUCLEOTIDE SEQUENCE</scope>
    <source>
        <strain evidence="1">DOB743</strain>
    </source>
</reference>
<sequence>MAAMTSPCICSGLLACCDIRHNTTLYDVMLQGNFPCCQGINENASDIPVLRQECSYKISSVLTSIMSSTEAMSLTRAMIF</sequence>
<comment type="caution">
    <text evidence="1">The sequence shown here is derived from an EMBL/GenBank/DDBJ whole genome shotgun (WGS) entry which is preliminary data.</text>
</comment>
<dbReference type="Proteomes" id="UP000714275">
    <property type="component" value="Unassembled WGS sequence"/>
</dbReference>
<evidence type="ECO:0000313" key="2">
    <source>
        <dbReference type="Proteomes" id="UP000714275"/>
    </source>
</evidence>
<gene>
    <name evidence="1" type="ORF">EV702DRAFT_1071651</name>
</gene>
<evidence type="ECO:0000313" key="1">
    <source>
        <dbReference type="EMBL" id="KAG1781554.1"/>
    </source>
</evidence>
<keyword evidence="2" id="KW-1185">Reference proteome</keyword>
<proteinExistence type="predicted"/>
<dbReference type="EMBL" id="JABBWD010000005">
    <property type="protein sequence ID" value="KAG1781554.1"/>
    <property type="molecule type" value="Genomic_DNA"/>
</dbReference>
<accession>A0A9P7A318</accession>
<dbReference type="AlphaFoldDB" id="A0A9P7A318"/>
<protein>
    <submittedName>
        <fullName evidence="1">Uncharacterized protein</fullName>
    </submittedName>
</protein>